<name>A0A420WCH6_9PROT</name>
<protein>
    <submittedName>
        <fullName evidence="1">Uncharacterized protein DUF3501</fullName>
    </submittedName>
</protein>
<dbReference type="Pfam" id="PF12007">
    <property type="entry name" value="DUF3501"/>
    <property type="match status" value="1"/>
</dbReference>
<reference evidence="1 2" key="1">
    <citation type="submission" date="2018-10" db="EMBL/GenBank/DDBJ databases">
        <title>Comparative analysis of microorganisms from saline springs in Andes Mountain Range, Colombia.</title>
        <authorList>
            <person name="Rubin E."/>
        </authorList>
    </citation>
    <scope>NUCLEOTIDE SEQUENCE [LARGE SCALE GENOMIC DNA]</scope>
    <source>
        <strain evidence="1 2">USBA 36</strain>
    </source>
</reference>
<dbReference type="AlphaFoldDB" id="A0A420WCH6"/>
<evidence type="ECO:0000313" key="1">
    <source>
        <dbReference type="EMBL" id="RKQ68724.1"/>
    </source>
</evidence>
<comment type="caution">
    <text evidence="1">The sequence shown here is derived from an EMBL/GenBank/DDBJ whole genome shotgun (WGS) entry which is preliminary data.</text>
</comment>
<proteinExistence type="predicted"/>
<dbReference type="EMBL" id="RBIG01000003">
    <property type="protein sequence ID" value="RKQ68724.1"/>
    <property type="molecule type" value="Genomic_DNA"/>
</dbReference>
<evidence type="ECO:0000313" key="2">
    <source>
        <dbReference type="Proteomes" id="UP000277424"/>
    </source>
</evidence>
<accession>A0A420WCH6</accession>
<dbReference type="RefSeq" id="WP_008943075.1">
    <property type="nucleotide sequence ID" value="NZ_RBIG01000003.1"/>
</dbReference>
<gene>
    <name evidence="1" type="ORF">BCL74_3206</name>
</gene>
<organism evidence="1 2">
    <name type="scientific">Oceanibaculum indicum</name>
    <dbReference type="NCBI Taxonomy" id="526216"/>
    <lineage>
        <taxon>Bacteria</taxon>
        <taxon>Pseudomonadati</taxon>
        <taxon>Pseudomonadota</taxon>
        <taxon>Alphaproteobacteria</taxon>
        <taxon>Rhodospirillales</taxon>
        <taxon>Oceanibaculaceae</taxon>
        <taxon>Oceanibaculum</taxon>
    </lineage>
</organism>
<dbReference type="Proteomes" id="UP000277424">
    <property type="component" value="Unassembled WGS sequence"/>
</dbReference>
<sequence length="198" mass="22312">MMPATAKQITHADILPLPDYMKIRKERRSAVVALKKNRRLAVGPHATFYFENFETMLSQVQEMLYIEKGGDEQVEDELSAYNPLIPQGRELVATVMFEIDDEVRRRRVLATLGGIEHQMFIKVGGETVKGVAEDDLDRTTADGKASSVQFVHFPFTEAQIAAFRKPGAEVVLGFSHENYPHMTVMPEAVREALAKDFD</sequence>
<dbReference type="InterPro" id="IPR021890">
    <property type="entry name" value="DUF3501"/>
</dbReference>